<keyword evidence="2" id="KW-0862">Zinc</keyword>
<dbReference type="CDD" id="cd01285">
    <property type="entry name" value="nucleoside_deaminase"/>
    <property type="match status" value="1"/>
</dbReference>
<dbReference type="PROSITE" id="PS51747">
    <property type="entry name" value="CYT_DCMP_DEAMINASES_2"/>
    <property type="match status" value="1"/>
</dbReference>
<dbReference type="PANTHER" id="PTHR11079:SF161">
    <property type="entry name" value="CMP_DCMP-TYPE DEAMINASE DOMAIN-CONTAINING PROTEIN"/>
    <property type="match status" value="1"/>
</dbReference>
<evidence type="ECO:0000256" key="2">
    <source>
        <dbReference type="ARBA" id="ARBA00022833"/>
    </source>
</evidence>
<evidence type="ECO:0000256" key="1">
    <source>
        <dbReference type="ARBA" id="ARBA00022723"/>
    </source>
</evidence>
<keyword evidence="1" id="KW-0479">Metal-binding</keyword>
<dbReference type="Proteomes" id="UP000659698">
    <property type="component" value="Unassembled WGS sequence"/>
</dbReference>
<dbReference type="PROSITE" id="PS00903">
    <property type="entry name" value="CYT_DCMP_DEAMINASES_1"/>
    <property type="match status" value="1"/>
</dbReference>
<evidence type="ECO:0000313" key="4">
    <source>
        <dbReference type="EMBL" id="MBC3538133.1"/>
    </source>
</evidence>
<name>A0ABR6VLW8_9BACT</name>
<evidence type="ECO:0000313" key="5">
    <source>
        <dbReference type="Proteomes" id="UP000659698"/>
    </source>
</evidence>
<dbReference type="EMBL" id="JACOAF010000001">
    <property type="protein sequence ID" value="MBC3538133.1"/>
    <property type="molecule type" value="Genomic_DNA"/>
</dbReference>
<accession>A0ABR6VLW8</accession>
<sequence length="150" mass="16667">MREAIRLSIEKMKEGKGGPFGAVVVKDGQIIARGFNNVTSSNDPTAHAEVDAIRKACQTLGTFQLTGCELYTSCEPCPMCLGAIYWARPDKVYYGNTKADAAAIGFDDAFIYEELELPLHARSLTMEQLLPEEALLGFKEWEKHEGRTEY</sequence>
<gene>
    <name evidence="4" type="ORF">H7U12_00475</name>
</gene>
<comment type="caution">
    <text evidence="4">The sequence shown here is derived from an EMBL/GenBank/DDBJ whole genome shotgun (WGS) entry which is preliminary data.</text>
</comment>
<evidence type="ECO:0000259" key="3">
    <source>
        <dbReference type="PROSITE" id="PS51747"/>
    </source>
</evidence>
<dbReference type="PANTHER" id="PTHR11079">
    <property type="entry name" value="CYTOSINE DEAMINASE FAMILY MEMBER"/>
    <property type="match status" value="1"/>
</dbReference>
<keyword evidence="5" id="KW-1185">Reference proteome</keyword>
<proteinExistence type="predicted"/>
<dbReference type="Gene3D" id="3.40.140.10">
    <property type="entry name" value="Cytidine Deaminase, domain 2"/>
    <property type="match status" value="1"/>
</dbReference>
<dbReference type="SUPFAM" id="SSF53927">
    <property type="entry name" value="Cytidine deaminase-like"/>
    <property type="match status" value="1"/>
</dbReference>
<dbReference type="Pfam" id="PF00383">
    <property type="entry name" value="dCMP_cyt_deam_1"/>
    <property type="match status" value="1"/>
</dbReference>
<feature type="domain" description="CMP/dCMP-type deaminase" evidence="3">
    <location>
        <begin position="1"/>
        <end position="124"/>
    </location>
</feature>
<dbReference type="InterPro" id="IPR002125">
    <property type="entry name" value="CMP_dCMP_dom"/>
</dbReference>
<organism evidence="4 5">
    <name type="scientific">Rufibacter sediminis</name>
    <dbReference type="NCBI Taxonomy" id="2762756"/>
    <lineage>
        <taxon>Bacteria</taxon>
        <taxon>Pseudomonadati</taxon>
        <taxon>Bacteroidota</taxon>
        <taxon>Cytophagia</taxon>
        <taxon>Cytophagales</taxon>
        <taxon>Hymenobacteraceae</taxon>
        <taxon>Rufibacter</taxon>
    </lineage>
</organism>
<reference evidence="4 5" key="1">
    <citation type="journal article" date="2019" name="Int. J. Syst. Evol. Microbiol.">
        <title>Rufibacter sediminis sp. nov., isolated from freshwater lake sediment.</title>
        <authorList>
            <person name="Qu J.H."/>
            <person name="Zhang L.J."/>
            <person name="Fu Y.H."/>
            <person name="Li H.F."/>
        </authorList>
    </citation>
    <scope>NUCLEOTIDE SEQUENCE [LARGE SCALE GENOMIC DNA]</scope>
    <source>
        <strain evidence="4 5">H-1</strain>
    </source>
</reference>
<dbReference type="InterPro" id="IPR016192">
    <property type="entry name" value="APOBEC/CMP_deaminase_Zn-bd"/>
</dbReference>
<dbReference type="InterPro" id="IPR016193">
    <property type="entry name" value="Cytidine_deaminase-like"/>
</dbReference>
<protein>
    <submittedName>
        <fullName evidence="4">Nucleoside deaminase</fullName>
    </submittedName>
</protein>